<evidence type="ECO:0008006" key="3">
    <source>
        <dbReference type="Google" id="ProtNLM"/>
    </source>
</evidence>
<dbReference type="EMBL" id="GBXM01059105">
    <property type="protein sequence ID" value="JAH49472.1"/>
    <property type="molecule type" value="Transcribed_RNA"/>
</dbReference>
<keyword evidence="1" id="KW-0732">Signal</keyword>
<dbReference type="AlphaFoldDB" id="A0A0E9T7S7"/>
<evidence type="ECO:0000256" key="1">
    <source>
        <dbReference type="SAM" id="SignalP"/>
    </source>
</evidence>
<name>A0A0E9T7S7_ANGAN</name>
<protein>
    <recommendedName>
        <fullName evidence="3">Secreted protein</fullName>
    </recommendedName>
</protein>
<evidence type="ECO:0000313" key="2">
    <source>
        <dbReference type="EMBL" id="JAH49472.1"/>
    </source>
</evidence>
<proteinExistence type="predicted"/>
<feature type="signal peptide" evidence="1">
    <location>
        <begin position="1"/>
        <end position="19"/>
    </location>
</feature>
<reference evidence="2" key="1">
    <citation type="submission" date="2014-11" db="EMBL/GenBank/DDBJ databases">
        <authorList>
            <person name="Amaro Gonzalez C."/>
        </authorList>
    </citation>
    <scope>NUCLEOTIDE SEQUENCE</scope>
</reference>
<accession>A0A0E9T7S7</accession>
<reference evidence="2" key="2">
    <citation type="journal article" date="2015" name="Fish Shellfish Immunol.">
        <title>Early steps in the European eel (Anguilla anguilla)-Vibrio vulnificus interaction in the gills: Role of the RtxA13 toxin.</title>
        <authorList>
            <person name="Callol A."/>
            <person name="Pajuelo D."/>
            <person name="Ebbesson L."/>
            <person name="Teles M."/>
            <person name="MacKenzie S."/>
            <person name="Amaro C."/>
        </authorList>
    </citation>
    <scope>NUCLEOTIDE SEQUENCE</scope>
</reference>
<organism evidence="2">
    <name type="scientific">Anguilla anguilla</name>
    <name type="common">European freshwater eel</name>
    <name type="synonym">Muraena anguilla</name>
    <dbReference type="NCBI Taxonomy" id="7936"/>
    <lineage>
        <taxon>Eukaryota</taxon>
        <taxon>Metazoa</taxon>
        <taxon>Chordata</taxon>
        <taxon>Craniata</taxon>
        <taxon>Vertebrata</taxon>
        <taxon>Euteleostomi</taxon>
        <taxon>Actinopterygii</taxon>
        <taxon>Neopterygii</taxon>
        <taxon>Teleostei</taxon>
        <taxon>Anguilliformes</taxon>
        <taxon>Anguillidae</taxon>
        <taxon>Anguilla</taxon>
    </lineage>
</organism>
<feature type="chain" id="PRO_5002432563" description="Secreted protein" evidence="1">
    <location>
        <begin position="20"/>
        <end position="66"/>
    </location>
</feature>
<sequence length="66" mass="7224">MNHVSMVTIILLQLQSVIAGITQCNARSLLVSVLLAARTLQENPHQAMVLEPSFPTACTHRNLVKT</sequence>